<name>B1HW66_LYSSC</name>
<dbReference type="EnsemblBacteria" id="ACA41505">
    <property type="protein sequence ID" value="ACA41505"/>
    <property type="gene ID" value="Bsph_4037"/>
</dbReference>
<gene>
    <name evidence="1" type="ordered locus">Bsph_4037</name>
</gene>
<reference evidence="1 2" key="1">
    <citation type="journal article" date="2008" name="J. Bacteriol.">
        <title>Complete genome sequence of the mosquitocidal bacterium Bacillus sphaericus C3-41 and comparison with those of closely related Bacillus species.</title>
        <authorList>
            <person name="Hu X."/>
            <person name="Fan W."/>
            <person name="Han B."/>
            <person name="Liu H."/>
            <person name="Zheng D."/>
            <person name="Li Q."/>
            <person name="Dong W."/>
            <person name="Yan J."/>
            <person name="Gao M."/>
            <person name="Berry C."/>
            <person name="Yuan Z."/>
        </authorList>
    </citation>
    <scope>NUCLEOTIDE SEQUENCE [LARGE SCALE GENOMIC DNA]</scope>
    <source>
        <strain evidence="1 2">C3-41</strain>
    </source>
</reference>
<sequence>MRYGVAEENAVQYIAKLLKQFFLKRIEEAMKPNESEQHTEKDDDTMKFTSTTAKAAVHDYIQQAVDKGLINESWLEKFDNGTMTSGDFEGLKIIIAQRSA</sequence>
<evidence type="ECO:0000313" key="2">
    <source>
        <dbReference type="Proteomes" id="UP000002164"/>
    </source>
</evidence>
<dbReference type="AlphaFoldDB" id="B1HW66"/>
<dbReference type="HOGENOM" id="CLU_2302458_0_0_9"/>
<protein>
    <submittedName>
        <fullName evidence="1">Uncharacterized protein</fullName>
    </submittedName>
</protein>
<dbReference type="Proteomes" id="UP000002164">
    <property type="component" value="Chromosome"/>
</dbReference>
<dbReference type="KEGG" id="lsp:Bsph_4037"/>
<accession>B1HW66</accession>
<evidence type="ECO:0000313" key="1">
    <source>
        <dbReference type="EMBL" id="ACA41505.1"/>
    </source>
</evidence>
<organism evidence="1 2">
    <name type="scientific">Lysinibacillus sphaericus (strain C3-41)</name>
    <dbReference type="NCBI Taxonomy" id="444177"/>
    <lineage>
        <taxon>Bacteria</taxon>
        <taxon>Bacillati</taxon>
        <taxon>Bacillota</taxon>
        <taxon>Bacilli</taxon>
        <taxon>Bacillales</taxon>
        <taxon>Bacillaceae</taxon>
        <taxon>Lysinibacillus</taxon>
    </lineage>
</organism>
<dbReference type="EMBL" id="CP000817">
    <property type="protein sequence ID" value="ACA41505.1"/>
    <property type="molecule type" value="Genomic_DNA"/>
</dbReference>
<proteinExistence type="predicted"/>